<gene>
    <name evidence="1" type="ORF">TNIN_226571</name>
</gene>
<keyword evidence="2" id="KW-1185">Reference proteome</keyword>
<evidence type="ECO:0000313" key="2">
    <source>
        <dbReference type="Proteomes" id="UP000886998"/>
    </source>
</evidence>
<proteinExistence type="predicted"/>
<evidence type="ECO:0000313" key="1">
    <source>
        <dbReference type="EMBL" id="GFY61751.1"/>
    </source>
</evidence>
<reference evidence="1" key="1">
    <citation type="submission" date="2020-08" db="EMBL/GenBank/DDBJ databases">
        <title>Multicomponent nature underlies the extraordinary mechanical properties of spider dragline silk.</title>
        <authorList>
            <person name="Kono N."/>
            <person name="Nakamura H."/>
            <person name="Mori M."/>
            <person name="Yoshida Y."/>
            <person name="Ohtoshi R."/>
            <person name="Malay A.D."/>
            <person name="Moran D.A.P."/>
            <person name="Tomita M."/>
            <person name="Numata K."/>
            <person name="Arakawa K."/>
        </authorList>
    </citation>
    <scope>NUCLEOTIDE SEQUENCE</scope>
</reference>
<name>A0A8X6XWU5_9ARAC</name>
<protein>
    <submittedName>
        <fullName evidence="1">Uncharacterized protein</fullName>
    </submittedName>
</protein>
<organism evidence="1 2">
    <name type="scientific">Trichonephila inaurata madagascariensis</name>
    <dbReference type="NCBI Taxonomy" id="2747483"/>
    <lineage>
        <taxon>Eukaryota</taxon>
        <taxon>Metazoa</taxon>
        <taxon>Ecdysozoa</taxon>
        <taxon>Arthropoda</taxon>
        <taxon>Chelicerata</taxon>
        <taxon>Arachnida</taxon>
        <taxon>Araneae</taxon>
        <taxon>Araneomorphae</taxon>
        <taxon>Entelegynae</taxon>
        <taxon>Araneoidea</taxon>
        <taxon>Nephilidae</taxon>
        <taxon>Trichonephila</taxon>
        <taxon>Trichonephila inaurata</taxon>
    </lineage>
</organism>
<accession>A0A8X6XWU5</accession>
<dbReference type="Proteomes" id="UP000886998">
    <property type="component" value="Unassembled WGS sequence"/>
</dbReference>
<dbReference type="EMBL" id="BMAV01013806">
    <property type="protein sequence ID" value="GFY61751.1"/>
    <property type="molecule type" value="Genomic_DNA"/>
</dbReference>
<dbReference type="AlphaFoldDB" id="A0A8X6XWU5"/>
<sequence length="84" mass="9436">MVAFPETNLKQTSVCLGDLNLLAQVEPKQDTYFVPPEFNGPSEKRALEEDDAQETVVDCIPSKHQKTWNTSSVYDVEESTVEFA</sequence>
<comment type="caution">
    <text evidence="1">The sequence shown here is derived from an EMBL/GenBank/DDBJ whole genome shotgun (WGS) entry which is preliminary data.</text>
</comment>
<dbReference type="OrthoDB" id="10299311at2759"/>